<name>A0A915L625_ROMCU</name>
<dbReference type="Proteomes" id="UP000887565">
    <property type="component" value="Unplaced"/>
</dbReference>
<evidence type="ECO:0000256" key="1">
    <source>
        <dbReference type="SAM" id="Phobius"/>
    </source>
</evidence>
<dbReference type="WBParaSite" id="nRc.2.0.1.t46469-RA">
    <property type="protein sequence ID" value="nRc.2.0.1.t46469-RA"/>
    <property type="gene ID" value="nRc.2.0.1.g46469"/>
</dbReference>
<accession>A0A915L625</accession>
<protein>
    <submittedName>
        <fullName evidence="3">Uncharacterized protein</fullName>
    </submittedName>
</protein>
<evidence type="ECO:0000313" key="2">
    <source>
        <dbReference type="Proteomes" id="UP000887565"/>
    </source>
</evidence>
<organism evidence="2 3">
    <name type="scientific">Romanomermis culicivorax</name>
    <name type="common">Nematode worm</name>
    <dbReference type="NCBI Taxonomy" id="13658"/>
    <lineage>
        <taxon>Eukaryota</taxon>
        <taxon>Metazoa</taxon>
        <taxon>Ecdysozoa</taxon>
        <taxon>Nematoda</taxon>
        <taxon>Enoplea</taxon>
        <taxon>Dorylaimia</taxon>
        <taxon>Mermithida</taxon>
        <taxon>Mermithoidea</taxon>
        <taxon>Mermithidae</taxon>
        <taxon>Romanomermis</taxon>
    </lineage>
</organism>
<dbReference type="AlphaFoldDB" id="A0A915L625"/>
<keyword evidence="1" id="KW-0472">Membrane</keyword>
<keyword evidence="1" id="KW-1133">Transmembrane helix</keyword>
<keyword evidence="2" id="KW-1185">Reference proteome</keyword>
<sequence length="99" mass="10800">MSRESMAKLVTLFQQSGAQVAMMIVAVIVAVVIAVIMRDRLNIGMHQEISTNDTLTITVIMEDDAFDHMFSKSGLHGNDNWAVNGDNGSIGDFDLSADR</sequence>
<keyword evidence="1" id="KW-0812">Transmembrane</keyword>
<reference evidence="3" key="1">
    <citation type="submission" date="2022-11" db="UniProtKB">
        <authorList>
            <consortium name="WormBaseParasite"/>
        </authorList>
    </citation>
    <scope>IDENTIFICATION</scope>
</reference>
<feature type="transmembrane region" description="Helical" evidence="1">
    <location>
        <begin position="20"/>
        <end position="37"/>
    </location>
</feature>
<proteinExistence type="predicted"/>
<evidence type="ECO:0000313" key="3">
    <source>
        <dbReference type="WBParaSite" id="nRc.2.0.1.t46469-RA"/>
    </source>
</evidence>